<name>A0A177T5Y7_9BASI</name>
<organism evidence="1 2">
    <name type="scientific">Tilletia indica</name>
    <dbReference type="NCBI Taxonomy" id="43049"/>
    <lineage>
        <taxon>Eukaryota</taxon>
        <taxon>Fungi</taxon>
        <taxon>Dikarya</taxon>
        <taxon>Basidiomycota</taxon>
        <taxon>Ustilaginomycotina</taxon>
        <taxon>Exobasidiomycetes</taxon>
        <taxon>Tilletiales</taxon>
        <taxon>Tilletiaceae</taxon>
        <taxon>Tilletia</taxon>
    </lineage>
</organism>
<reference evidence="1" key="2">
    <citation type="journal article" date="2019" name="IMA Fungus">
        <title>Genome sequencing and comparison of five Tilletia species to identify candidate genes for the detection of regulated species infecting wheat.</title>
        <authorList>
            <person name="Nguyen H.D.T."/>
            <person name="Sultana T."/>
            <person name="Kesanakurti P."/>
            <person name="Hambleton S."/>
        </authorList>
    </citation>
    <scope>NUCLEOTIDE SEQUENCE</scope>
    <source>
        <strain evidence="1">DAOMC 236416</strain>
    </source>
</reference>
<evidence type="ECO:0000313" key="1">
    <source>
        <dbReference type="EMBL" id="KAE8244654.1"/>
    </source>
</evidence>
<proteinExistence type="predicted"/>
<gene>
    <name evidence="1" type="ORF">A4X13_0g6399</name>
</gene>
<dbReference type="AlphaFoldDB" id="A0A177T5Y7"/>
<evidence type="ECO:0000313" key="2">
    <source>
        <dbReference type="Proteomes" id="UP000077521"/>
    </source>
</evidence>
<comment type="caution">
    <text evidence="1">The sequence shown here is derived from an EMBL/GenBank/DDBJ whole genome shotgun (WGS) entry which is preliminary data.</text>
</comment>
<dbReference type="EMBL" id="LWDF02000605">
    <property type="protein sequence ID" value="KAE8244654.1"/>
    <property type="molecule type" value="Genomic_DNA"/>
</dbReference>
<accession>A0A177T5Y7</accession>
<protein>
    <submittedName>
        <fullName evidence="1">Uncharacterized protein</fullName>
    </submittedName>
</protein>
<reference evidence="1" key="1">
    <citation type="submission" date="2016-04" db="EMBL/GenBank/DDBJ databases">
        <authorList>
            <person name="Nguyen H.D."/>
            <person name="Samba Siva P."/>
            <person name="Cullis J."/>
            <person name="Levesque C.A."/>
            <person name="Hambleton S."/>
        </authorList>
    </citation>
    <scope>NUCLEOTIDE SEQUENCE</scope>
    <source>
        <strain evidence="1">DAOMC 236416</strain>
    </source>
</reference>
<keyword evidence="2" id="KW-1185">Reference proteome</keyword>
<sequence>MSEPPVSLSSQALQGAVRIIRVTLEASASLSHLGEDSQDIIIGNESGEPMDWTAEADDDPFIADNEHKYDGLSDAGSRDEAADQMIPIVSSAVLAQAFICPSSCRFLTRHTRVPGIFELLYGTGSRLQTRTDSLRSCRYGETAQLSTFVIEVYDAGPPYPVFFTSCRQHVVKLLISYDLFPATPSRPQVAFTIRSFDSSSSWST</sequence>
<dbReference type="Proteomes" id="UP000077521">
    <property type="component" value="Unassembled WGS sequence"/>
</dbReference>